<dbReference type="PANTHER" id="PTHR46140:SF1">
    <property type="entry name" value="VACUOLAR TRANSPORTER CHAPERONE COMPLEX SUBUNIT 4-RELATED"/>
    <property type="match status" value="1"/>
</dbReference>
<keyword evidence="2" id="KW-0926">Vacuole</keyword>
<organism evidence="9 10">
    <name type="scientific">Wickerhamomyces anomalus (strain ATCC 58044 / CBS 1984 / NCYC 433 / NRRL Y-366-8)</name>
    <name type="common">Yeast</name>
    <name type="synonym">Hansenula anomala</name>
    <dbReference type="NCBI Taxonomy" id="683960"/>
    <lineage>
        <taxon>Eukaryota</taxon>
        <taxon>Fungi</taxon>
        <taxon>Dikarya</taxon>
        <taxon>Ascomycota</taxon>
        <taxon>Saccharomycotina</taxon>
        <taxon>Saccharomycetes</taxon>
        <taxon>Phaffomycetales</taxon>
        <taxon>Wickerhamomycetaceae</taxon>
        <taxon>Wickerhamomyces</taxon>
    </lineage>
</organism>
<dbReference type="InterPro" id="IPR051572">
    <property type="entry name" value="VTC_Complex_Subunit"/>
</dbReference>
<dbReference type="GO" id="GO:0016237">
    <property type="term" value="P:microautophagy"/>
    <property type="evidence" value="ECO:0007669"/>
    <property type="project" value="TreeGrafter"/>
</dbReference>
<evidence type="ECO:0000256" key="2">
    <source>
        <dbReference type="ARBA" id="ARBA00022554"/>
    </source>
</evidence>
<evidence type="ECO:0000259" key="8">
    <source>
        <dbReference type="PROSITE" id="PS51382"/>
    </source>
</evidence>
<evidence type="ECO:0000256" key="3">
    <source>
        <dbReference type="ARBA" id="ARBA00022692"/>
    </source>
</evidence>
<reference evidence="9 10" key="1">
    <citation type="journal article" date="2016" name="Proc. Natl. Acad. Sci. U.S.A.">
        <title>Comparative genomics of biotechnologically important yeasts.</title>
        <authorList>
            <person name="Riley R."/>
            <person name="Haridas S."/>
            <person name="Wolfe K.H."/>
            <person name="Lopes M.R."/>
            <person name="Hittinger C.T."/>
            <person name="Goeker M."/>
            <person name="Salamov A.A."/>
            <person name="Wisecaver J.H."/>
            <person name="Long T.M."/>
            <person name="Calvey C.H."/>
            <person name="Aerts A.L."/>
            <person name="Barry K.W."/>
            <person name="Choi C."/>
            <person name="Clum A."/>
            <person name="Coughlan A.Y."/>
            <person name="Deshpande S."/>
            <person name="Douglass A.P."/>
            <person name="Hanson S.J."/>
            <person name="Klenk H.-P."/>
            <person name="LaButti K.M."/>
            <person name="Lapidus A."/>
            <person name="Lindquist E.A."/>
            <person name="Lipzen A.M."/>
            <person name="Meier-Kolthoff J.P."/>
            <person name="Ohm R.A."/>
            <person name="Otillar R.P."/>
            <person name="Pangilinan J.L."/>
            <person name="Peng Y."/>
            <person name="Rokas A."/>
            <person name="Rosa C.A."/>
            <person name="Scheuner C."/>
            <person name="Sibirny A.A."/>
            <person name="Slot J.C."/>
            <person name="Stielow J.B."/>
            <person name="Sun H."/>
            <person name="Kurtzman C.P."/>
            <person name="Blackwell M."/>
            <person name="Grigoriev I.V."/>
            <person name="Jeffries T.W."/>
        </authorList>
    </citation>
    <scope>NUCLEOTIDE SEQUENCE [LARGE SCALE GENOMIC DNA]</scope>
    <source>
        <strain evidence="10">ATCC 58044 / CBS 1984 / NCYC 433 / NRRL Y-366-8</strain>
    </source>
</reference>
<comment type="subcellular location">
    <subcellularLocation>
        <location evidence="1">Vacuole membrane</location>
        <topology evidence="1">Multi-pass membrane protein</topology>
    </subcellularLocation>
</comment>
<feature type="compositionally biased region" description="Acidic residues" evidence="6">
    <location>
        <begin position="303"/>
        <end position="315"/>
    </location>
</feature>
<feature type="transmembrane region" description="Helical" evidence="7">
    <location>
        <begin position="744"/>
        <end position="766"/>
    </location>
</feature>
<accession>A0A1E3NX09</accession>
<dbReference type="OrthoDB" id="5588846at2759"/>
<evidence type="ECO:0000256" key="4">
    <source>
        <dbReference type="ARBA" id="ARBA00022989"/>
    </source>
</evidence>
<dbReference type="GO" id="GO:0000329">
    <property type="term" value="C:fungal-type vacuole membrane"/>
    <property type="evidence" value="ECO:0007669"/>
    <property type="project" value="TreeGrafter"/>
</dbReference>
<dbReference type="AlphaFoldDB" id="A0A1E3NX09"/>
<feature type="compositionally biased region" description="Polar residues" evidence="6">
    <location>
        <begin position="575"/>
        <end position="598"/>
    </location>
</feature>
<keyword evidence="10" id="KW-1185">Reference proteome</keyword>
<dbReference type="STRING" id="683960.A0A1E3NX09"/>
<dbReference type="RefSeq" id="XP_019036880.1">
    <property type="nucleotide sequence ID" value="XM_019183848.1"/>
</dbReference>
<dbReference type="CDD" id="cd14474">
    <property type="entry name" value="SPX_YDR089W"/>
    <property type="match status" value="1"/>
</dbReference>
<keyword evidence="5 7" id="KW-0472">Membrane</keyword>
<dbReference type="GO" id="GO:0006799">
    <property type="term" value="P:polyphosphate biosynthetic process"/>
    <property type="evidence" value="ECO:0007669"/>
    <property type="project" value="UniProtKB-ARBA"/>
</dbReference>
<evidence type="ECO:0000256" key="1">
    <source>
        <dbReference type="ARBA" id="ARBA00004128"/>
    </source>
</evidence>
<evidence type="ECO:0000256" key="7">
    <source>
        <dbReference type="SAM" id="Phobius"/>
    </source>
</evidence>
<feature type="region of interest" description="Disordered" evidence="6">
    <location>
        <begin position="180"/>
        <end position="203"/>
    </location>
</feature>
<evidence type="ECO:0000256" key="6">
    <source>
        <dbReference type="SAM" id="MobiDB-lite"/>
    </source>
</evidence>
<feature type="domain" description="SPX" evidence="8">
    <location>
        <begin position="1"/>
        <end position="142"/>
    </location>
</feature>
<feature type="compositionally biased region" description="Low complexity" evidence="6">
    <location>
        <begin position="180"/>
        <end position="198"/>
    </location>
</feature>
<dbReference type="InterPro" id="IPR042267">
    <property type="entry name" value="VTC_sf"/>
</dbReference>
<dbReference type="GO" id="GO:0042144">
    <property type="term" value="P:vacuole fusion, non-autophagic"/>
    <property type="evidence" value="ECO:0007669"/>
    <property type="project" value="TreeGrafter"/>
</dbReference>
<name>A0A1E3NX09_WICAA</name>
<feature type="transmembrane region" description="Helical" evidence="7">
    <location>
        <begin position="778"/>
        <end position="799"/>
    </location>
</feature>
<keyword evidence="4 7" id="KW-1133">Transmembrane helix</keyword>
<dbReference type="EMBL" id="KV454213">
    <property type="protein sequence ID" value="ODQ57673.1"/>
    <property type="molecule type" value="Genomic_DNA"/>
</dbReference>
<dbReference type="GO" id="GO:0033254">
    <property type="term" value="C:vacuolar transporter chaperone complex"/>
    <property type="evidence" value="ECO:0007669"/>
    <property type="project" value="TreeGrafter"/>
</dbReference>
<dbReference type="PANTHER" id="PTHR46140">
    <property type="entry name" value="VACUOLAR TRANSPORTER CHAPERONE 1-RELATED"/>
    <property type="match status" value="1"/>
</dbReference>
<dbReference type="Proteomes" id="UP000094112">
    <property type="component" value="Unassembled WGS sequence"/>
</dbReference>
<evidence type="ECO:0000256" key="5">
    <source>
        <dbReference type="ARBA" id="ARBA00023136"/>
    </source>
</evidence>
<dbReference type="GO" id="GO:0007034">
    <property type="term" value="P:vacuolar transport"/>
    <property type="evidence" value="ECO:0007669"/>
    <property type="project" value="TreeGrafter"/>
</dbReference>
<gene>
    <name evidence="9" type="ORF">WICANDRAFT_65019</name>
</gene>
<sequence length="801" mass="91507">MKFGAQIKSKSVPEWKSYNIDYNHLKFKIRVTTETPNNQKLVNDLHNDFIEQIDMVNLFLNSKIGEVKRRIIYIENLIEQQENPKSHNDGHIHFNAEDYLSSISSDLQKLSRFIMVQKTGLRKLLKKYTKYSKDGGDLNMKINKYMIKNDDSFIHLDLTGFYLELALIYDLIRSNMEAVSPTSSLPTQPPQQQQQPLPANAHRRRSSYIDPSLTLNINEFFDYEAIKEGNFVEKYLVHYDNLEELKIFLLANFYFVDQTVSSTRQNIELKKQTSTLSLRQIIGKSASNEDLPSTKRQKTQPIEEGEEQDEEDDDERNTQIYKSNSIYLNESDELVDHGSSSLILEDPKNFISIKNETEPGMFLTDLKNTNRTISMTAIGGLRKTSCVLLHDSQFLQDLLQSCLDGETYQDFYQRHESEILPLSSLEKISIEWIYSKNVKPLVKVKLNKSRFTNLQTNLSQDSKFKSWITLKSNVKLSESDLSTNAWTQQNESDASSLPYAILEVRWNSPNVPSFLQKLLDSHLVYNIDKSFNALTFSLYKFNKLSFKPQWAQLFESNIDIRKLPPKIKRSKSHTSKLTSPTTAGNSDNGSSIHNPSVSGESTVQFRYWNEFDNGSDFENDNAFMVDVDSSDDHHFLNNASIDWFYKMSNNFHDFLLQKTPWLITDEESQPMNQSLSQQHHNGYGSLESDVESLNEQIKSHQQSTFLSSLSLLSALFALLLTAVSLGITASIYNSYDDVSLSPVLVGVLTITMLISLFLGILAICLIMSCEKKTMGNLVFVWGVFIGVTVFIIGGIGSVFGI</sequence>
<feature type="region of interest" description="Disordered" evidence="6">
    <location>
        <begin position="568"/>
        <end position="598"/>
    </location>
</feature>
<feature type="transmembrane region" description="Helical" evidence="7">
    <location>
        <begin position="709"/>
        <end position="732"/>
    </location>
</feature>
<dbReference type="GeneID" id="30201094"/>
<dbReference type="Gene3D" id="3.20.100.30">
    <property type="entry name" value="VTC, catalytic tunnel domain"/>
    <property type="match status" value="1"/>
</dbReference>
<evidence type="ECO:0000313" key="10">
    <source>
        <dbReference type="Proteomes" id="UP000094112"/>
    </source>
</evidence>
<feature type="region of interest" description="Disordered" evidence="6">
    <location>
        <begin position="286"/>
        <end position="318"/>
    </location>
</feature>
<keyword evidence="3 7" id="KW-0812">Transmembrane</keyword>
<evidence type="ECO:0000313" key="9">
    <source>
        <dbReference type="EMBL" id="ODQ57673.1"/>
    </source>
</evidence>
<protein>
    <recommendedName>
        <fullName evidence="8">SPX domain-containing protein</fullName>
    </recommendedName>
</protein>
<proteinExistence type="predicted"/>
<dbReference type="PROSITE" id="PS51382">
    <property type="entry name" value="SPX"/>
    <property type="match status" value="1"/>
</dbReference>
<dbReference type="InterPro" id="IPR004331">
    <property type="entry name" value="SPX_dom"/>
</dbReference>